<dbReference type="AlphaFoldDB" id="A0A9D4H3S3"/>
<reference evidence="1" key="1">
    <citation type="journal article" date="2019" name="bioRxiv">
        <title>The Genome of the Zebra Mussel, Dreissena polymorpha: A Resource for Invasive Species Research.</title>
        <authorList>
            <person name="McCartney M.A."/>
            <person name="Auch B."/>
            <person name="Kono T."/>
            <person name="Mallez S."/>
            <person name="Zhang Y."/>
            <person name="Obille A."/>
            <person name="Becker A."/>
            <person name="Abrahante J.E."/>
            <person name="Garbe J."/>
            <person name="Badalamenti J.P."/>
            <person name="Herman A."/>
            <person name="Mangelson H."/>
            <person name="Liachko I."/>
            <person name="Sullivan S."/>
            <person name="Sone E.D."/>
            <person name="Koren S."/>
            <person name="Silverstein K.A.T."/>
            <person name="Beckman K.B."/>
            <person name="Gohl D.M."/>
        </authorList>
    </citation>
    <scope>NUCLEOTIDE SEQUENCE</scope>
    <source>
        <strain evidence="1">Duluth1</strain>
        <tissue evidence="1">Whole animal</tissue>
    </source>
</reference>
<dbReference type="Proteomes" id="UP000828390">
    <property type="component" value="Unassembled WGS sequence"/>
</dbReference>
<organism evidence="1 2">
    <name type="scientific">Dreissena polymorpha</name>
    <name type="common">Zebra mussel</name>
    <name type="synonym">Mytilus polymorpha</name>
    <dbReference type="NCBI Taxonomy" id="45954"/>
    <lineage>
        <taxon>Eukaryota</taxon>
        <taxon>Metazoa</taxon>
        <taxon>Spiralia</taxon>
        <taxon>Lophotrochozoa</taxon>
        <taxon>Mollusca</taxon>
        <taxon>Bivalvia</taxon>
        <taxon>Autobranchia</taxon>
        <taxon>Heteroconchia</taxon>
        <taxon>Euheterodonta</taxon>
        <taxon>Imparidentia</taxon>
        <taxon>Neoheterodontei</taxon>
        <taxon>Myida</taxon>
        <taxon>Dreissenoidea</taxon>
        <taxon>Dreissenidae</taxon>
        <taxon>Dreissena</taxon>
    </lineage>
</organism>
<keyword evidence="2" id="KW-1185">Reference proteome</keyword>
<reference evidence="1" key="2">
    <citation type="submission" date="2020-11" db="EMBL/GenBank/DDBJ databases">
        <authorList>
            <person name="McCartney M.A."/>
            <person name="Auch B."/>
            <person name="Kono T."/>
            <person name="Mallez S."/>
            <person name="Becker A."/>
            <person name="Gohl D.M."/>
            <person name="Silverstein K.A.T."/>
            <person name="Koren S."/>
            <person name="Bechman K.B."/>
            <person name="Herman A."/>
            <person name="Abrahante J.E."/>
            <person name="Garbe J."/>
        </authorList>
    </citation>
    <scope>NUCLEOTIDE SEQUENCE</scope>
    <source>
        <strain evidence="1">Duluth1</strain>
        <tissue evidence="1">Whole animal</tissue>
    </source>
</reference>
<proteinExistence type="predicted"/>
<evidence type="ECO:0000313" key="1">
    <source>
        <dbReference type="EMBL" id="KAH3828976.1"/>
    </source>
</evidence>
<evidence type="ECO:0000313" key="2">
    <source>
        <dbReference type="Proteomes" id="UP000828390"/>
    </source>
</evidence>
<dbReference type="EMBL" id="JAIWYP010000005">
    <property type="protein sequence ID" value="KAH3828976.1"/>
    <property type="molecule type" value="Genomic_DNA"/>
</dbReference>
<comment type="caution">
    <text evidence="1">The sequence shown here is derived from an EMBL/GenBank/DDBJ whole genome shotgun (WGS) entry which is preliminary data.</text>
</comment>
<accession>A0A9D4H3S3</accession>
<name>A0A9D4H3S3_DREPO</name>
<protein>
    <submittedName>
        <fullName evidence="1">Uncharacterized protein</fullName>
    </submittedName>
</protein>
<sequence length="100" mass="11710">MQKMFIRGCTIVMRRALATCTIGVDNIERFKIIAASWRVRATEEYNTATYNDEWADSHDTMQVLARRVGDFRSNVNRFVCCNNENNQLRLINNSKLYSRL</sequence>
<gene>
    <name evidence="1" type="ORF">DPMN_130964</name>
</gene>